<sequence>MSTRRRRSLLRTAAVTTAAGSALLLPAVAAVAESPGHAGGARTVAAGSPAHSEGKRTVAPVAPEGGVKAGTEGFHSGDPIFIAVGGAMAAAGAAGLGYAMLRRGRTDA</sequence>
<dbReference type="EMBL" id="BAAAUG010000222">
    <property type="protein sequence ID" value="GAA3151919.1"/>
    <property type="molecule type" value="Genomic_DNA"/>
</dbReference>
<gene>
    <name evidence="4" type="ORF">GCM10010449_82650</name>
</gene>
<reference evidence="5" key="1">
    <citation type="journal article" date="2019" name="Int. J. Syst. Evol. Microbiol.">
        <title>The Global Catalogue of Microorganisms (GCM) 10K type strain sequencing project: providing services to taxonomists for standard genome sequencing and annotation.</title>
        <authorList>
            <consortium name="The Broad Institute Genomics Platform"/>
            <consortium name="The Broad Institute Genome Sequencing Center for Infectious Disease"/>
            <person name="Wu L."/>
            <person name="Ma J."/>
        </authorList>
    </citation>
    <scope>NUCLEOTIDE SEQUENCE [LARGE SCALE GENOMIC DNA]</scope>
    <source>
        <strain evidence="5">JCM 9092</strain>
    </source>
</reference>
<feature type="signal peptide" evidence="3">
    <location>
        <begin position="1"/>
        <end position="29"/>
    </location>
</feature>
<dbReference type="Proteomes" id="UP001501637">
    <property type="component" value="Unassembled WGS sequence"/>
</dbReference>
<evidence type="ECO:0008006" key="6">
    <source>
        <dbReference type="Google" id="ProtNLM"/>
    </source>
</evidence>
<dbReference type="RefSeq" id="WP_344530604.1">
    <property type="nucleotide sequence ID" value="NZ_BAAAUG010000222.1"/>
</dbReference>
<feature type="transmembrane region" description="Helical" evidence="2">
    <location>
        <begin position="80"/>
        <end position="101"/>
    </location>
</feature>
<evidence type="ECO:0000313" key="5">
    <source>
        <dbReference type="Proteomes" id="UP001501637"/>
    </source>
</evidence>
<keyword evidence="3" id="KW-0732">Signal</keyword>
<keyword evidence="2" id="KW-0812">Transmembrane</keyword>
<keyword evidence="2" id="KW-0472">Membrane</keyword>
<name>A0ABP6NLA0_9ACTN</name>
<evidence type="ECO:0000256" key="3">
    <source>
        <dbReference type="SAM" id="SignalP"/>
    </source>
</evidence>
<proteinExistence type="predicted"/>
<accession>A0ABP6NLA0</accession>
<dbReference type="PROSITE" id="PS51318">
    <property type="entry name" value="TAT"/>
    <property type="match status" value="1"/>
</dbReference>
<keyword evidence="5" id="KW-1185">Reference proteome</keyword>
<feature type="region of interest" description="Disordered" evidence="1">
    <location>
        <begin position="38"/>
        <end position="64"/>
    </location>
</feature>
<evidence type="ECO:0000256" key="1">
    <source>
        <dbReference type="SAM" id="MobiDB-lite"/>
    </source>
</evidence>
<organism evidence="4 5">
    <name type="scientific">Streptomyces rectiviolaceus</name>
    <dbReference type="NCBI Taxonomy" id="332591"/>
    <lineage>
        <taxon>Bacteria</taxon>
        <taxon>Bacillati</taxon>
        <taxon>Actinomycetota</taxon>
        <taxon>Actinomycetes</taxon>
        <taxon>Kitasatosporales</taxon>
        <taxon>Streptomycetaceae</taxon>
        <taxon>Streptomyces</taxon>
    </lineage>
</organism>
<keyword evidence="2" id="KW-1133">Transmembrane helix</keyword>
<protein>
    <recommendedName>
        <fullName evidence="6">Tat pathway signal sequence domain protein</fullName>
    </recommendedName>
</protein>
<comment type="caution">
    <text evidence="4">The sequence shown here is derived from an EMBL/GenBank/DDBJ whole genome shotgun (WGS) entry which is preliminary data.</text>
</comment>
<evidence type="ECO:0000256" key="2">
    <source>
        <dbReference type="SAM" id="Phobius"/>
    </source>
</evidence>
<feature type="chain" id="PRO_5047048103" description="Tat pathway signal sequence domain protein" evidence="3">
    <location>
        <begin position="30"/>
        <end position="108"/>
    </location>
</feature>
<dbReference type="InterPro" id="IPR006311">
    <property type="entry name" value="TAT_signal"/>
</dbReference>
<evidence type="ECO:0000313" key="4">
    <source>
        <dbReference type="EMBL" id="GAA3151919.1"/>
    </source>
</evidence>